<name>A0ABW4Z2S8_9HYPH</name>
<sequence length="66" mass="7433">MASTVSERVEALREAIALGAQRVTYDGKTVEYRSLKEMRDVLADLEAQAAGRPRRRRRYAVYSSGT</sequence>
<comment type="caution">
    <text evidence="1">The sequence shown here is derived from an EMBL/GenBank/DDBJ whole genome shotgun (WGS) entry which is preliminary data.</text>
</comment>
<protein>
    <submittedName>
        <fullName evidence="1">Phage head-tail joining protein</fullName>
    </submittedName>
</protein>
<dbReference type="Proteomes" id="UP001597299">
    <property type="component" value="Unassembled WGS sequence"/>
</dbReference>
<gene>
    <name evidence="1" type="ORF">ACFSNC_21040</name>
</gene>
<dbReference type="RefSeq" id="WP_213356138.1">
    <property type="nucleotide sequence ID" value="NZ_JAHBGB010000044.1"/>
</dbReference>
<accession>A0ABW4Z2S8</accession>
<keyword evidence="2" id="KW-1185">Reference proteome</keyword>
<proteinExistence type="predicted"/>
<evidence type="ECO:0000313" key="2">
    <source>
        <dbReference type="Proteomes" id="UP001597299"/>
    </source>
</evidence>
<reference evidence="2" key="1">
    <citation type="journal article" date="2019" name="Int. J. Syst. Evol. Microbiol.">
        <title>The Global Catalogue of Microorganisms (GCM) 10K type strain sequencing project: providing services to taxonomists for standard genome sequencing and annotation.</title>
        <authorList>
            <consortium name="The Broad Institute Genomics Platform"/>
            <consortium name="The Broad Institute Genome Sequencing Center for Infectious Disease"/>
            <person name="Wu L."/>
            <person name="Ma J."/>
        </authorList>
    </citation>
    <scope>NUCLEOTIDE SEQUENCE [LARGE SCALE GENOMIC DNA]</scope>
    <source>
        <strain evidence="2">CCM 7435</strain>
    </source>
</reference>
<dbReference type="NCBIfam" id="NF047331">
    <property type="entry name" value="phage_HTJ"/>
    <property type="match status" value="1"/>
</dbReference>
<dbReference type="EMBL" id="JBHUHD010000001">
    <property type="protein sequence ID" value="MFD2142901.1"/>
    <property type="molecule type" value="Genomic_DNA"/>
</dbReference>
<organism evidence="1 2">
    <name type="scientific">Ancylobacter oerskovii</name>
    <dbReference type="NCBI Taxonomy" id="459519"/>
    <lineage>
        <taxon>Bacteria</taxon>
        <taxon>Pseudomonadati</taxon>
        <taxon>Pseudomonadota</taxon>
        <taxon>Alphaproteobacteria</taxon>
        <taxon>Hyphomicrobiales</taxon>
        <taxon>Xanthobacteraceae</taxon>
        <taxon>Ancylobacter</taxon>
    </lineage>
</organism>
<evidence type="ECO:0000313" key="1">
    <source>
        <dbReference type="EMBL" id="MFD2142901.1"/>
    </source>
</evidence>